<dbReference type="Proteomes" id="UP000019483">
    <property type="component" value="Unassembled WGS sequence"/>
</dbReference>
<dbReference type="AlphaFoldDB" id="W9DTN0"/>
<dbReference type="RefSeq" id="WP_023846276.1">
    <property type="nucleotide sequence ID" value="NZ_AZAJ01000001.1"/>
</dbReference>
<protein>
    <submittedName>
        <fullName evidence="1">Uncharacterized protein</fullName>
    </submittedName>
</protein>
<name>W9DTN0_METTI</name>
<proteinExistence type="predicted"/>
<gene>
    <name evidence="1" type="ORF">MettiDRAFT_2637</name>
</gene>
<reference evidence="1 2" key="1">
    <citation type="submission" date="2013-08" db="EMBL/GenBank/DDBJ databases">
        <authorList>
            <consortium name="DOE Joint Genome Institute"/>
            <person name="Eisen J."/>
            <person name="Huntemann M."/>
            <person name="Han J."/>
            <person name="Chen A."/>
            <person name="Kyrpides N."/>
            <person name="Mavromatis K."/>
            <person name="Markowitz V."/>
            <person name="Palaniappan K."/>
            <person name="Ivanova N."/>
            <person name="Schaumberg A."/>
            <person name="Pati A."/>
            <person name="Liolios K."/>
            <person name="Nordberg H.P."/>
            <person name="Cantor M.N."/>
            <person name="Hua S.X."/>
            <person name="Woyke T."/>
        </authorList>
    </citation>
    <scope>NUCLEOTIDE SEQUENCE [LARGE SCALE GENOMIC DNA]</scope>
    <source>
        <strain evidence="1 2">DSM 2278</strain>
    </source>
</reference>
<accession>W9DTN0</accession>
<evidence type="ECO:0000313" key="1">
    <source>
        <dbReference type="EMBL" id="ETA69143.1"/>
    </source>
</evidence>
<organism evidence="1 2">
    <name type="scientific">Methanolobus tindarius DSM 2278</name>
    <dbReference type="NCBI Taxonomy" id="1090322"/>
    <lineage>
        <taxon>Archaea</taxon>
        <taxon>Methanobacteriati</taxon>
        <taxon>Methanobacteriota</taxon>
        <taxon>Stenosarchaea group</taxon>
        <taxon>Methanomicrobia</taxon>
        <taxon>Methanosarcinales</taxon>
        <taxon>Methanosarcinaceae</taxon>
        <taxon>Methanolobus</taxon>
    </lineage>
</organism>
<dbReference type="STRING" id="1090322.MettiDRAFT_2637"/>
<keyword evidence="2" id="KW-1185">Reference proteome</keyword>
<sequence length="100" mass="11693">MKFTISSGPFNVPLVKHVIVAMGDSYIEATWNWEVLKSELYTHFPHLRSTKAYCMASEYDNDSRMYCENVLFFIECDSEILKDICVRMKGEYLTHAEVRV</sequence>
<dbReference type="OrthoDB" id="376728at2157"/>
<evidence type="ECO:0000313" key="2">
    <source>
        <dbReference type="Proteomes" id="UP000019483"/>
    </source>
</evidence>
<comment type="caution">
    <text evidence="1">The sequence shown here is derived from an EMBL/GenBank/DDBJ whole genome shotgun (WGS) entry which is preliminary data.</text>
</comment>
<dbReference type="EMBL" id="AZAJ01000001">
    <property type="protein sequence ID" value="ETA69143.1"/>
    <property type="molecule type" value="Genomic_DNA"/>
</dbReference>